<dbReference type="AlphaFoldDB" id="A0A510JLA1"/>
<dbReference type="OrthoDB" id="8613219at2"/>
<accession>A0A510JLA1</accession>
<dbReference type="RefSeq" id="WP_018450983.1">
    <property type="nucleotide sequence ID" value="NZ_AP019827.1"/>
</dbReference>
<proteinExistence type="predicted"/>
<dbReference type="InterPro" id="IPR013096">
    <property type="entry name" value="Cupin_2"/>
</dbReference>
<dbReference type="InterPro" id="IPR014710">
    <property type="entry name" value="RmlC-like_jellyroll"/>
</dbReference>
<dbReference type="InterPro" id="IPR011051">
    <property type="entry name" value="RmlC_Cupin_sf"/>
</dbReference>
<keyword evidence="3" id="KW-1185">Reference proteome</keyword>
<evidence type="ECO:0000313" key="3">
    <source>
        <dbReference type="Proteomes" id="UP000322617"/>
    </source>
</evidence>
<reference evidence="2 3" key="1">
    <citation type="submission" date="2019-07" db="EMBL/GenBank/DDBJ databases">
        <title>Complete Genome Sequence of Leptotrichia shahii Strain JCM 16776.</title>
        <authorList>
            <person name="Watanabe S."/>
            <person name="Cui L."/>
        </authorList>
    </citation>
    <scope>NUCLEOTIDE SEQUENCE [LARGE SCALE GENOMIC DNA]</scope>
    <source>
        <strain evidence="2 3">JCM16776</strain>
    </source>
</reference>
<organism evidence="2 3">
    <name type="scientific">Leptotrichia shahii</name>
    <dbReference type="NCBI Taxonomy" id="157691"/>
    <lineage>
        <taxon>Bacteria</taxon>
        <taxon>Fusobacteriati</taxon>
        <taxon>Fusobacteriota</taxon>
        <taxon>Fusobacteriia</taxon>
        <taxon>Fusobacteriales</taxon>
        <taxon>Leptotrichiaceae</taxon>
        <taxon>Leptotrichia</taxon>
    </lineage>
</organism>
<gene>
    <name evidence="2" type="ORF">JCM16776_0258</name>
</gene>
<evidence type="ECO:0000259" key="1">
    <source>
        <dbReference type="Pfam" id="PF07883"/>
    </source>
</evidence>
<feature type="domain" description="Cupin type-2" evidence="1">
    <location>
        <begin position="28"/>
        <end position="71"/>
    </location>
</feature>
<dbReference type="EMBL" id="AP019827">
    <property type="protein sequence ID" value="BBM40054.1"/>
    <property type="molecule type" value="Genomic_DNA"/>
</dbReference>
<dbReference type="Proteomes" id="UP000322617">
    <property type="component" value="Chromosome"/>
</dbReference>
<dbReference type="SUPFAM" id="SSF51182">
    <property type="entry name" value="RmlC-like cupins"/>
    <property type="match status" value="1"/>
</dbReference>
<dbReference type="Pfam" id="PF07883">
    <property type="entry name" value="Cupin_2"/>
    <property type="match status" value="1"/>
</dbReference>
<dbReference type="Gene3D" id="2.60.120.10">
    <property type="entry name" value="Jelly Rolls"/>
    <property type="match status" value="1"/>
</dbReference>
<protein>
    <submittedName>
        <fullName evidence="2">Cupin domain protein</fullName>
    </submittedName>
</protein>
<dbReference type="STRING" id="1122172.GCA_000373045_01361"/>
<evidence type="ECO:0000313" key="2">
    <source>
        <dbReference type="EMBL" id="BBM40054.1"/>
    </source>
</evidence>
<dbReference type="KEGG" id="lsz:JCM16776_0258"/>
<name>A0A510JLA1_9FUSO</name>
<sequence>MFGNVKYEAGLLFNKENFKLVKKVLKRDEKIAKHNHENEEIIFTVLKGKMEIFLNETEKHILVPGDILHFDGVNFINGVALEDSEVSVTLIKK</sequence>